<accession>A0A0C3EAN2</accession>
<name>A0A0C3EAN2_9AGAM</name>
<evidence type="ECO:0000313" key="3">
    <source>
        <dbReference type="Proteomes" id="UP000053989"/>
    </source>
</evidence>
<keyword evidence="3" id="KW-1185">Reference proteome</keyword>
<gene>
    <name evidence="2" type="ORF">SCLCIDRAFT_1212140</name>
</gene>
<evidence type="ECO:0000256" key="1">
    <source>
        <dbReference type="SAM" id="MobiDB-lite"/>
    </source>
</evidence>
<dbReference type="AlphaFoldDB" id="A0A0C3EAN2"/>
<sequence>MMSFMYVSGWKGNATLWILAQKMDTGKHDSNHDHNMPRPCKRAHKRLKLQNG</sequence>
<protein>
    <submittedName>
        <fullName evidence="2">Uncharacterized protein</fullName>
    </submittedName>
</protein>
<feature type="compositionally biased region" description="Basic residues" evidence="1">
    <location>
        <begin position="39"/>
        <end position="52"/>
    </location>
</feature>
<dbReference type="Proteomes" id="UP000053989">
    <property type="component" value="Unassembled WGS sequence"/>
</dbReference>
<dbReference type="EMBL" id="KN822022">
    <property type="protein sequence ID" value="KIM65399.1"/>
    <property type="molecule type" value="Genomic_DNA"/>
</dbReference>
<evidence type="ECO:0000313" key="2">
    <source>
        <dbReference type="EMBL" id="KIM65399.1"/>
    </source>
</evidence>
<feature type="compositionally biased region" description="Basic and acidic residues" evidence="1">
    <location>
        <begin position="26"/>
        <end position="36"/>
    </location>
</feature>
<reference evidence="2 3" key="1">
    <citation type="submission" date="2014-04" db="EMBL/GenBank/DDBJ databases">
        <authorList>
            <consortium name="DOE Joint Genome Institute"/>
            <person name="Kuo A."/>
            <person name="Kohler A."/>
            <person name="Nagy L.G."/>
            <person name="Floudas D."/>
            <person name="Copeland A."/>
            <person name="Barry K.W."/>
            <person name="Cichocki N."/>
            <person name="Veneault-Fourrey C."/>
            <person name="LaButti K."/>
            <person name="Lindquist E.A."/>
            <person name="Lipzen A."/>
            <person name="Lundell T."/>
            <person name="Morin E."/>
            <person name="Murat C."/>
            <person name="Sun H."/>
            <person name="Tunlid A."/>
            <person name="Henrissat B."/>
            <person name="Grigoriev I.V."/>
            <person name="Hibbett D.S."/>
            <person name="Martin F."/>
            <person name="Nordberg H.P."/>
            <person name="Cantor M.N."/>
            <person name="Hua S.X."/>
        </authorList>
    </citation>
    <scope>NUCLEOTIDE SEQUENCE [LARGE SCALE GENOMIC DNA]</scope>
    <source>
        <strain evidence="2 3">Foug A</strain>
    </source>
</reference>
<reference evidence="3" key="2">
    <citation type="submission" date="2015-01" db="EMBL/GenBank/DDBJ databases">
        <title>Evolutionary Origins and Diversification of the Mycorrhizal Mutualists.</title>
        <authorList>
            <consortium name="DOE Joint Genome Institute"/>
            <consortium name="Mycorrhizal Genomics Consortium"/>
            <person name="Kohler A."/>
            <person name="Kuo A."/>
            <person name="Nagy L.G."/>
            <person name="Floudas D."/>
            <person name="Copeland A."/>
            <person name="Barry K.W."/>
            <person name="Cichocki N."/>
            <person name="Veneault-Fourrey C."/>
            <person name="LaButti K."/>
            <person name="Lindquist E.A."/>
            <person name="Lipzen A."/>
            <person name="Lundell T."/>
            <person name="Morin E."/>
            <person name="Murat C."/>
            <person name="Riley R."/>
            <person name="Ohm R."/>
            <person name="Sun H."/>
            <person name="Tunlid A."/>
            <person name="Henrissat B."/>
            <person name="Grigoriev I.V."/>
            <person name="Hibbett D.S."/>
            <person name="Martin F."/>
        </authorList>
    </citation>
    <scope>NUCLEOTIDE SEQUENCE [LARGE SCALE GENOMIC DNA]</scope>
    <source>
        <strain evidence="3">Foug A</strain>
    </source>
</reference>
<feature type="region of interest" description="Disordered" evidence="1">
    <location>
        <begin position="26"/>
        <end position="52"/>
    </location>
</feature>
<organism evidence="2 3">
    <name type="scientific">Scleroderma citrinum Foug A</name>
    <dbReference type="NCBI Taxonomy" id="1036808"/>
    <lineage>
        <taxon>Eukaryota</taxon>
        <taxon>Fungi</taxon>
        <taxon>Dikarya</taxon>
        <taxon>Basidiomycota</taxon>
        <taxon>Agaricomycotina</taxon>
        <taxon>Agaricomycetes</taxon>
        <taxon>Agaricomycetidae</taxon>
        <taxon>Boletales</taxon>
        <taxon>Sclerodermatineae</taxon>
        <taxon>Sclerodermataceae</taxon>
        <taxon>Scleroderma</taxon>
    </lineage>
</organism>
<proteinExistence type="predicted"/>
<dbReference type="HOGENOM" id="CLU_3088600_0_0_1"/>
<dbReference type="InParanoid" id="A0A0C3EAN2"/>